<feature type="region of interest" description="Disordered" evidence="1">
    <location>
        <begin position="1"/>
        <end position="150"/>
    </location>
</feature>
<evidence type="ECO:0000256" key="1">
    <source>
        <dbReference type="SAM" id="MobiDB-lite"/>
    </source>
</evidence>
<feature type="compositionally biased region" description="Basic and acidic residues" evidence="1">
    <location>
        <begin position="273"/>
        <end position="285"/>
    </location>
</feature>
<feature type="non-terminal residue" evidence="2">
    <location>
        <position position="1"/>
    </location>
</feature>
<feature type="compositionally biased region" description="Basic residues" evidence="1">
    <location>
        <begin position="84"/>
        <end position="93"/>
    </location>
</feature>
<gene>
    <name evidence="2" type="ORF">AVDCRST_MAG04-3038</name>
</gene>
<feature type="compositionally biased region" description="Basic residues" evidence="1">
    <location>
        <begin position="201"/>
        <end position="225"/>
    </location>
</feature>
<name>A0A6J4J3Z3_9PROT</name>
<proteinExistence type="predicted"/>
<dbReference type="AlphaFoldDB" id="A0A6J4J3Z3"/>
<feature type="compositionally biased region" description="Basic and acidic residues" evidence="1">
    <location>
        <begin position="304"/>
        <end position="322"/>
    </location>
</feature>
<organism evidence="2">
    <name type="scientific">uncultured Acetobacteraceae bacterium</name>
    <dbReference type="NCBI Taxonomy" id="169975"/>
    <lineage>
        <taxon>Bacteria</taxon>
        <taxon>Pseudomonadati</taxon>
        <taxon>Pseudomonadota</taxon>
        <taxon>Alphaproteobacteria</taxon>
        <taxon>Acetobacterales</taxon>
        <taxon>Acetobacteraceae</taxon>
        <taxon>environmental samples</taxon>
    </lineage>
</organism>
<feature type="compositionally biased region" description="Low complexity" evidence="1">
    <location>
        <begin position="13"/>
        <end position="23"/>
    </location>
</feature>
<accession>A0A6J4J3Z3</accession>
<protein>
    <submittedName>
        <fullName evidence="2">BUG/TctC family periplasmic protein</fullName>
    </submittedName>
</protein>
<sequence>ASPSPPFIDSRRAGGACRVAGARRLARPPRAADRAVPARGLDGHHRPYLATQVERNAGQAGGDREPGRRFRLCGGDRSGQGRGGRLHVAARLRQRSDQPNGDAPAVQAGGGLRTRQLGGDRPARPRHPPNHAVAQLPGCGRRGESGPGHDQLRLVRGGGAGPRVHDAAAAAGRLQADARTLSRRRSSLAGRVVRAGAPVHVQRRHHQPAHPRRHPPSARRHHRGRNAACAGRPELRAAGFRRLRGADVVGVPGTRRDAPGDPQAHGGRSAQHFGEHRSPRADRGTGRGRGGRRTGAMPFLSRQRGREVGQGDPREQHNTGQL</sequence>
<reference evidence="2" key="1">
    <citation type="submission" date="2020-02" db="EMBL/GenBank/DDBJ databases">
        <authorList>
            <person name="Meier V. D."/>
        </authorList>
    </citation>
    <scope>NUCLEOTIDE SEQUENCE</scope>
    <source>
        <strain evidence="2">AVDCRST_MAG04</strain>
    </source>
</reference>
<feature type="region of interest" description="Disordered" evidence="1">
    <location>
        <begin position="198"/>
        <end position="322"/>
    </location>
</feature>
<feature type="non-terminal residue" evidence="2">
    <location>
        <position position="322"/>
    </location>
</feature>
<evidence type="ECO:0000313" key="2">
    <source>
        <dbReference type="EMBL" id="CAA9269791.1"/>
    </source>
</evidence>
<dbReference type="EMBL" id="CADCTL010000216">
    <property type="protein sequence ID" value="CAA9269791.1"/>
    <property type="molecule type" value="Genomic_DNA"/>
</dbReference>